<keyword evidence="6" id="KW-0472">Membrane</keyword>
<evidence type="ECO:0000256" key="3">
    <source>
        <dbReference type="ARBA" id="ARBA00010617"/>
    </source>
</evidence>
<keyword evidence="6" id="KW-0812">Transmembrane</keyword>
<comment type="similarity">
    <text evidence="3">Belongs to the cytochrome P450 family.</text>
</comment>
<keyword evidence="5" id="KW-0408">Iron</keyword>
<dbReference type="GO" id="GO:0016705">
    <property type="term" value="F:oxidoreductase activity, acting on paired donors, with incorporation or reduction of molecular oxygen"/>
    <property type="evidence" value="ECO:0007669"/>
    <property type="project" value="InterPro"/>
</dbReference>
<dbReference type="GO" id="GO:0004497">
    <property type="term" value="F:monooxygenase activity"/>
    <property type="evidence" value="ECO:0007669"/>
    <property type="project" value="InterPro"/>
</dbReference>
<evidence type="ECO:0000313" key="7">
    <source>
        <dbReference type="EMBL" id="KAF5367213.1"/>
    </source>
</evidence>
<dbReference type="PANTHER" id="PTHR24305:SF232">
    <property type="entry name" value="P450, PUTATIVE (EUROFUNG)-RELATED"/>
    <property type="match status" value="1"/>
</dbReference>
<comment type="caution">
    <text evidence="7">The sequence shown here is derived from an EMBL/GenBank/DDBJ whole genome shotgun (WGS) entry which is preliminary data.</text>
</comment>
<dbReference type="InterPro" id="IPR001128">
    <property type="entry name" value="Cyt_P450"/>
</dbReference>
<dbReference type="Pfam" id="PF00067">
    <property type="entry name" value="p450"/>
    <property type="match status" value="1"/>
</dbReference>
<proteinExistence type="inferred from homology"/>
<evidence type="ECO:0000256" key="6">
    <source>
        <dbReference type="SAM" id="Phobius"/>
    </source>
</evidence>
<dbReference type="InterPro" id="IPR036396">
    <property type="entry name" value="Cyt_P450_sf"/>
</dbReference>
<dbReference type="GO" id="GO:0005506">
    <property type="term" value="F:iron ion binding"/>
    <property type="evidence" value="ECO:0007669"/>
    <property type="project" value="InterPro"/>
</dbReference>
<gene>
    <name evidence="7" type="ORF">D9757_012214</name>
</gene>
<keyword evidence="6" id="KW-1133">Transmembrane helix</keyword>
<name>A0A8H5GLG8_9AGAR</name>
<keyword evidence="4" id="KW-0479">Metal-binding</keyword>
<evidence type="ECO:0008006" key="9">
    <source>
        <dbReference type="Google" id="ProtNLM"/>
    </source>
</evidence>
<dbReference type="OrthoDB" id="10029320at2759"/>
<dbReference type="Gene3D" id="1.10.630.10">
    <property type="entry name" value="Cytochrome P450"/>
    <property type="match status" value="1"/>
</dbReference>
<reference evidence="7 8" key="1">
    <citation type="journal article" date="2020" name="ISME J.">
        <title>Uncovering the hidden diversity of litter-decomposition mechanisms in mushroom-forming fungi.</title>
        <authorList>
            <person name="Floudas D."/>
            <person name="Bentzer J."/>
            <person name="Ahren D."/>
            <person name="Johansson T."/>
            <person name="Persson P."/>
            <person name="Tunlid A."/>
        </authorList>
    </citation>
    <scope>NUCLEOTIDE SEQUENCE [LARGE SCALE GENOMIC DNA]</scope>
    <source>
        <strain evidence="7 8">CBS 406.79</strain>
    </source>
</reference>
<organism evidence="7 8">
    <name type="scientific">Collybiopsis confluens</name>
    <dbReference type="NCBI Taxonomy" id="2823264"/>
    <lineage>
        <taxon>Eukaryota</taxon>
        <taxon>Fungi</taxon>
        <taxon>Dikarya</taxon>
        <taxon>Basidiomycota</taxon>
        <taxon>Agaricomycotina</taxon>
        <taxon>Agaricomycetes</taxon>
        <taxon>Agaricomycetidae</taxon>
        <taxon>Agaricales</taxon>
        <taxon>Marasmiineae</taxon>
        <taxon>Omphalotaceae</taxon>
        <taxon>Collybiopsis</taxon>
    </lineage>
</organism>
<evidence type="ECO:0000256" key="1">
    <source>
        <dbReference type="ARBA" id="ARBA00001971"/>
    </source>
</evidence>
<protein>
    <recommendedName>
        <fullName evidence="9">Cytochrome P450</fullName>
    </recommendedName>
</protein>
<evidence type="ECO:0000256" key="5">
    <source>
        <dbReference type="ARBA" id="ARBA00023004"/>
    </source>
</evidence>
<dbReference type="Proteomes" id="UP000518752">
    <property type="component" value="Unassembled WGS sequence"/>
</dbReference>
<evidence type="ECO:0000256" key="2">
    <source>
        <dbReference type="ARBA" id="ARBA00005179"/>
    </source>
</evidence>
<dbReference type="EMBL" id="JAACJN010000145">
    <property type="protein sequence ID" value="KAF5367213.1"/>
    <property type="molecule type" value="Genomic_DNA"/>
</dbReference>
<dbReference type="SUPFAM" id="SSF48264">
    <property type="entry name" value="Cytochrome P450"/>
    <property type="match status" value="1"/>
</dbReference>
<dbReference type="GO" id="GO:0020037">
    <property type="term" value="F:heme binding"/>
    <property type="evidence" value="ECO:0007669"/>
    <property type="project" value="InterPro"/>
</dbReference>
<dbReference type="AlphaFoldDB" id="A0A8H5GLG8"/>
<accession>A0A8H5GLG8</accession>
<sequence length="537" mass="59424">MAILSQTLSSSTAAAIRIMYMIPALFIMLLLTVFFFIAYELFAIFVPKTTHNHNRNHSSPGSIAALLKPTSGCRSKLGELLQSRALANERLRCTFQLTNTFVSADPTIHSTFVRQMNALISKRRGGGHSTSDHQEWLDFLQVARGAVASQLNSPQSSTAASKSCASCGDSGRSCGEAFNSPFAEFIQLLTLKVIIAGLLDPDRDMDSIDGEDLRVSAKLITELWGKSKTPPPPSTTSSLDEAYFPSDLKVLKYHLRRLLPNEESYPNPIDFVIPTWETLWRLVATSLAHVHENEEYRQVFESLLEEPSYRQYRGLGLGDDSRTTESDAYPLIPESPMCAEWIINETLRLHPPSRHISRGFLGESDEANRTPFLRVLTAFAAKVIPRSIVQWVRHTNVSERSSASASSHLRLTVTEVADIESVHLSTQIWGADARMFNPRRWAVRAEGKVALTTTNDESGKTEPPVFFTFGHGRLACIGEKWAPMAAATIIAAVLEGIKVDGLEIVGTSHIGGRTGWDGWMIHPRGQPSPEILKDARI</sequence>
<dbReference type="PANTHER" id="PTHR24305">
    <property type="entry name" value="CYTOCHROME P450"/>
    <property type="match status" value="1"/>
</dbReference>
<dbReference type="InterPro" id="IPR050121">
    <property type="entry name" value="Cytochrome_P450_monoxygenase"/>
</dbReference>
<comment type="pathway">
    <text evidence="2">Secondary metabolite biosynthesis.</text>
</comment>
<feature type="transmembrane region" description="Helical" evidence="6">
    <location>
        <begin position="24"/>
        <end position="46"/>
    </location>
</feature>
<keyword evidence="8" id="KW-1185">Reference proteome</keyword>
<comment type="cofactor">
    <cofactor evidence="1">
        <name>heme</name>
        <dbReference type="ChEBI" id="CHEBI:30413"/>
    </cofactor>
</comment>
<evidence type="ECO:0000313" key="8">
    <source>
        <dbReference type="Proteomes" id="UP000518752"/>
    </source>
</evidence>
<evidence type="ECO:0000256" key="4">
    <source>
        <dbReference type="ARBA" id="ARBA00022723"/>
    </source>
</evidence>